<gene>
    <name evidence="1" type="ORF">AZE42_07357</name>
</gene>
<proteinExistence type="predicted"/>
<organism evidence="1 2">
    <name type="scientific">Rhizopogon vesiculosus</name>
    <dbReference type="NCBI Taxonomy" id="180088"/>
    <lineage>
        <taxon>Eukaryota</taxon>
        <taxon>Fungi</taxon>
        <taxon>Dikarya</taxon>
        <taxon>Basidiomycota</taxon>
        <taxon>Agaricomycotina</taxon>
        <taxon>Agaricomycetes</taxon>
        <taxon>Agaricomycetidae</taxon>
        <taxon>Boletales</taxon>
        <taxon>Suillineae</taxon>
        <taxon>Rhizopogonaceae</taxon>
        <taxon>Rhizopogon</taxon>
    </lineage>
</organism>
<sequence length="135" mass="14536">MSISYTGALTNVAFKKLLLTWREGDVVGYPEEPDSKDFQMWKVEVGPGGPPNVTIQNVATLLYLGYDDTGVTTSKEPHAWIAVYDPETATVGVKTLSNLALDLPDGGSGTKVTLVPNAGNLTDQQKWTPSHDMLA</sequence>
<dbReference type="AlphaFoldDB" id="A0A1J8Q3T6"/>
<protein>
    <recommendedName>
        <fullName evidence="3">Ricin B lectin domain-containing protein</fullName>
    </recommendedName>
</protein>
<evidence type="ECO:0008006" key="3">
    <source>
        <dbReference type="Google" id="ProtNLM"/>
    </source>
</evidence>
<comment type="caution">
    <text evidence="1">The sequence shown here is derived from an EMBL/GenBank/DDBJ whole genome shotgun (WGS) entry which is preliminary data.</text>
</comment>
<dbReference type="EMBL" id="LVVM01003552">
    <property type="protein sequence ID" value="OJA14627.1"/>
    <property type="molecule type" value="Genomic_DNA"/>
</dbReference>
<evidence type="ECO:0000313" key="1">
    <source>
        <dbReference type="EMBL" id="OJA14627.1"/>
    </source>
</evidence>
<dbReference type="InterPro" id="IPR035992">
    <property type="entry name" value="Ricin_B-like_lectins"/>
</dbReference>
<name>A0A1J8Q3T6_9AGAM</name>
<dbReference type="Proteomes" id="UP000183567">
    <property type="component" value="Unassembled WGS sequence"/>
</dbReference>
<dbReference type="OrthoDB" id="2630686at2759"/>
<accession>A0A1J8Q3T6</accession>
<dbReference type="SUPFAM" id="SSF50370">
    <property type="entry name" value="Ricin B-like lectins"/>
    <property type="match status" value="1"/>
</dbReference>
<reference evidence="1 2" key="1">
    <citation type="submission" date="2016-03" db="EMBL/GenBank/DDBJ databases">
        <title>Comparative genomics of the ectomycorrhizal sister species Rhizopogon vinicolor and Rhizopogon vesiculosus (Basidiomycota: Boletales) reveals a divergence of the mating type B locus.</title>
        <authorList>
            <person name="Mujic A.B."/>
            <person name="Kuo A."/>
            <person name="Tritt A."/>
            <person name="Lipzen A."/>
            <person name="Chen C."/>
            <person name="Johnson J."/>
            <person name="Sharma A."/>
            <person name="Barry K."/>
            <person name="Grigoriev I.V."/>
            <person name="Spatafora J.W."/>
        </authorList>
    </citation>
    <scope>NUCLEOTIDE SEQUENCE [LARGE SCALE GENOMIC DNA]</scope>
    <source>
        <strain evidence="1 2">AM-OR11-056</strain>
    </source>
</reference>
<keyword evidence="2" id="KW-1185">Reference proteome</keyword>
<evidence type="ECO:0000313" key="2">
    <source>
        <dbReference type="Proteomes" id="UP000183567"/>
    </source>
</evidence>
<dbReference type="Gene3D" id="2.80.10.50">
    <property type="match status" value="1"/>
</dbReference>